<evidence type="ECO:0000256" key="6">
    <source>
        <dbReference type="ARBA" id="ARBA00022801"/>
    </source>
</evidence>
<keyword evidence="7" id="KW-0539">Nucleus</keyword>
<dbReference type="PANTHER" id="PTHR22930:SF269">
    <property type="entry name" value="NUCLEASE HARBI1-LIKE PROTEIN"/>
    <property type="match status" value="1"/>
</dbReference>
<evidence type="ECO:0000256" key="5">
    <source>
        <dbReference type="ARBA" id="ARBA00022723"/>
    </source>
</evidence>
<evidence type="ECO:0000256" key="1">
    <source>
        <dbReference type="ARBA" id="ARBA00001968"/>
    </source>
</evidence>
<reference evidence="9 10" key="1">
    <citation type="submission" date="2016-03" db="EMBL/GenBank/DDBJ databases">
        <title>Cyphomyrmex costatus WGS genome.</title>
        <authorList>
            <person name="Nygaard S."/>
            <person name="Hu H."/>
            <person name="Boomsma J."/>
            <person name="Zhang G."/>
        </authorList>
    </citation>
    <scope>NUCLEOTIDE SEQUENCE [LARGE SCALE GENOMIC DNA]</scope>
    <source>
        <strain evidence="9">MS0001</strain>
        <tissue evidence="9">Whole body</tissue>
    </source>
</reference>
<dbReference type="AlphaFoldDB" id="A0A151IJJ4"/>
<protein>
    <recommendedName>
        <fullName evidence="8">DDE Tnp4 domain-containing protein</fullName>
    </recommendedName>
</protein>
<organism evidence="9 10">
    <name type="scientific">Cyphomyrmex costatus</name>
    <dbReference type="NCBI Taxonomy" id="456900"/>
    <lineage>
        <taxon>Eukaryota</taxon>
        <taxon>Metazoa</taxon>
        <taxon>Ecdysozoa</taxon>
        <taxon>Arthropoda</taxon>
        <taxon>Hexapoda</taxon>
        <taxon>Insecta</taxon>
        <taxon>Pterygota</taxon>
        <taxon>Neoptera</taxon>
        <taxon>Endopterygota</taxon>
        <taxon>Hymenoptera</taxon>
        <taxon>Apocrita</taxon>
        <taxon>Aculeata</taxon>
        <taxon>Formicoidea</taxon>
        <taxon>Formicidae</taxon>
        <taxon>Myrmicinae</taxon>
        <taxon>Cyphomyrmex</taxon>
    </lineage>
</organism>
<evidence type="ECO:0000313" key="10">
    <source>
        <dbReference type="Proteomes" id="UP000078542"/>
    </source>
</evidence>
<dbReference type="Pfam" id="PF13359">
    <property type="entry name" value="DDE_Tnp_4"/>
    <property type="match status" value="1"/>
</dbReference>
<dbReference type="GO" id="GO:0004518">
    <property type="term" value="F:nuclease activity"/>
    <property type="evidence" value="ECO:0007669"/>
    <property type="project" value="UniProtKB-KW"/>
</dbReference>
<keyword evidence="10" id="KW-1185">Reference proteome</keyword>
<evidence type="ECO:0000256" key="2">
    <source>
        <dbReference type="ARBA" id="ARBA00004123"/>
    </source>
</evidence>
<feature type="non-terminal residue" evidence="9">
    <location>
        <position position="1"/>
    </location>
</feature>
<evidence type="ECO:0000256" key="4">
    <source>
        <dbReference type="ARBA" id="ARBA00022722"/>
    </source>
</evidence>
<name>A0A151IJJ4_9HYME</name>
<feature type="domain" description="DDE Tnp4" evidence="8">
    <location>
        <begin position="3"/>
        <end position="137"/>
    </location>
</feature>
<dbReference type="GO" id="GO:0016787">
    <property type="term" value="F:hydrolase activity"/>
    <property type="evidence" value="ECO:0007669"/>
    <property type="project" value="UniProtKB-KW"/>
</dbReference>
<sequence length="140" mass="15920">GAIDGKHITVQAPPNSGSMHFNYKKTFSLVLMAACDARYRFTLFDVGAYGSDSDGGILSTSTFRKALYEARLPGSDQETSCYFVADEAFQMSTNIMRSYPGRFLNDQKRIFNYRLSRARRTIENTFGILSARWRIFLRSI</sequence>
<dbReference type="InterPro" id="IPR027806">
    <property type="entry name" value="HARBI1_dom"/>
</dbReference>
<keyword evidence="6" id="KW-0378">Hydrolase</keyword>
<dbReference type="Proteomes" id="UP000078542">
    <property type="component" value="Unassembled WGS sequence"/>
</dbReference>
<proteinExistence type="inferred from homology"/>
<dbReference type="PANTHER" id="PTHR22930">
    <property type="match status" value="1"/>
</dbReference>
<dbReference type="GO" id="GO:0005634">
    <property type="term" value="C:nucleus"/>
    <property type="evidence" value="ECO:0007669"/>
    <property type="project" value="UniProtKB-SubCell"/>
</dbReference>
<keyword evidence="5" id="KW-0479">Metal-binding</keyword>
<gene>
    <name evidence="9" type="ORF">ALC62_05712</name>
</gene>
<dbReference type="GO" id="GO:0046872">
    <property type="term" value="F:metal ion binding"/>
    <property type="evidence" value="ECO:0007669"/>
    <property type="project" value="UniProtKB-KW"/>
</dbReference>
<comment type="subcellular location">
    <subcellularLocation>
        <location evidence="2">Nucleus</location>
    </subcellularLocation>
</comment>
<keyword evidence="4" id="KW-0540">Nuclease</keyword>
<comment type="cofactor">
    <cofactor evidence="1">
        <name>a divalent metal cation</name>
        <dbReference type="ChEBI" id="CHEBI:60240"/>
    </cofactor>
</comment>
<evidence type="ECO:0000313" key="9">
    <source>
        <dbReference type="EMBL" id="KYN03443.1"/>
    </source>
</evidence>
<dbReference type="EMBL" id="KQ977335">
    <property type="protein sequence ID" value="KYN03443.1"/>
    <property type="molecule type" value="Genomic_DNA"/>
</dbReference>
<comment type="similarity">
    <text evidence="3">Belongs to the HARBI1 family.</text>
</comment>
<accession>A0A151IJJ4</accession>
<evidence type="ECO:0000256" key="3">
    <source>
        <dbReference type="ARBA" id="ARBA00006958"/>
    </source>
</evidence>
<dbReference type="STRING" id="456900.A0A151IJJ4"/>
<dbReference type="InterPro" id="IPR045249">
    <property type="entry name" value="HARBI1-like"/>
</dbReference>
<evidence type="ECO:0000259" key="8">
    <source>
        <dbReference type="Pfam" id="PF13359"/>
    </source>
</evidence>
<evidence type="ECO:0000256" key="7">
    <source>
        <dbReference type="ARBA" id="ARBA00023242"/>
    </source>
</evidence>